<proteinExistence type="predicted"/>
<dbReference type="HOGENOM" id="CLU_326823_0_0_1"/>
<accession>A0A0C9U9Y6</accession>
<dbReference type="Proteomes" id="UP000054279">
    <property type="component" value="Unassembled WGS sequence"/>
</dbReference>
<name>A0A0C9U9Y6_SPHS4</name>
<keyword evidence="2" id="KW-1185">Reference proteome</keyword>
<evidence type="ECO:0000313" key="2">
    <source>
        <dbReference type="Proteomes" id="UP000054279"/>
    </source>
</evidence>
<evidence type="ECO:0008006" key="3">
    <source>
        <dbReference type="Google" id="ProtNLM"/>
    </source>
</evidence>
<gene>
    <name evidence="1" type="ORF">M422DRAFT_273118</name>
</gene>
<dbReference type="EMBL" id="KN837394">
    <property type="protein sequence ID" value="KIJ25882.1"/>
    <property type="molecule type" value="Genomic_DNA"/>
</dbReference>
<organism evidence="1 2">
    <name type="scientific">Sphaerobolus stellatus (strain SS14)</name>
    <dbReference type="NCBI Taxonomy" id="990650"/>
    <lineage>
        <taxon>Eukaryota</taxon>
        <taxon>Fungi</taxon>
        <taxon>Dikarya</taxon>
        <taxon>Basidiomycota</taxon>
        <taxon>Agaricomycotina</taxon>
        <taxon>Agaricomycetes</taxon>
        <taxon>Phallomycetidae</taxon>
        <taxon>Geastrales</taxon>
        <taxon>Sphaerobolaceae</taxon>
        <taxon>Sphaerobolus</taxon>
    </lineage>
</organism>
<sequence length="881" mass="101382">MPPFNLCDPSFTDDLEWRHDDGIPYAAIPGVPGPAVLEIIGRFRHDNYFHFDTVGKAYTANTYNCAQNVAVAYLTSPEHHCLHYGILWLKARLVLEKLRDMFEETRPEKSIGGVVEYQDIVFLHNLYRLKAGCPVNEQYKITECEHTKSDCLIEENETHICWPAMKYRPIEVKTTLRKFSPSPIPVYSETGKLIQPCMVPHYLAGEFVKVDFKMEAIETNVITIEAVPLRITVVKDIFEIYSEFADDLFWKRKGDFAALVHVADHNEYVTLSVYCRPILSRPTWRTCDLPLTFLPCRLRFGQPHLELGTTMEWTLLQQEMNKIVHKIGDVTTNTIIPQVFEGCQLRTEYTFYHKSQDAACNTYHPNLCLCEYSLKGNVSCYEVCPAEIAVSSAGDPTSICWPVNPDRYDATLKWVSDVVVRPLPVYNQAVQLMNPCWSNEILVGKLVKVNFTLYAERCNDPTVHMSFNLANIGPHSSEFVAFKDDVSFITQLAGERNRKKNLETEYCEVVTLFASIRRVPEEIMERIMVLTISEVFDWDKNHYEKIGPGAVDVETQSLYETRLHLPHVCHRWKRVLYQCSAVWTTIVIASWVSVSTMKHALHLSNARVLDVYLFGPCKFESSGTVDQSDEATRTIDLILPCLPKIEYFALMYDPHTEDGMDGPELPLQFPMQLITRWSEHLIDALNEHQLNCLQELTMTIQVEGHIELNNKFPKLQDIRFHSFDLQINELDPFLKSLKNLRCLDFFSRSLGSTHFRDLLQHGTTVLPSLERISMWNAVWSLADLIMYLSLCRTALQAASISEIPIAVFTYGRQKYHLGIITRLEEDDPDVDDDYHSEFDKDEAEMREMLFARGPAENRHYRAEAEAMGIQFINRYISTVAL</sequence>
<dbReference type="SUPFAM" id="SSF52047">
    <property type="entry name" value="RNI-like"/>
    <property type="match status" value="1"/>
</dbReference>
<protein>
    <recommendedName>
        <fullName evidence="3">F-box domain-containing protein</fullName>
    </recommendedName>
</protein>
<dbReference type="AlphaFoldDB" id="A0A0C9U9Y6"/>
<reference evidence="1 2" key="1">
    <citation type="submission" date="2014-06" db="EMBL/GenBank/DDBJ databases">
        <title>Evolutionary Origins and Diversification of the Mycorrhizal Mutualists.</title>
        <authorList>
            <consortium name="DOE Joint Genome Institute"/>
            <consortium name="Mycorrhizal Genomics Consortium"/>
            <person name="Kohler A."/>
            <person name="Kuo A."/>
            <person name="Nagy L.G."/>
            <person name="Floudas D."/>
            <person name="Copeland A."/>
            <person name="Barry K.W."/>
            <person name="Cichocki N."/>
            <person name="Veneault-Fourrey C."/>
            <person name="LaButti K."/>
            <person name="Lindquist E.A."/>
            <person name="Lipzen A."/>
            <person name="Lundell T."/>
            <person name="Morin E."/>
            <person name="Murat C."/>
            <person name="Riley R."/>
            <person name="Ohm R."/>
            <person name="Sun H."/>
            <person name="Tunlid A."/>
            <person name="Henrissat B."/>
            <person name="Grigoriev I.V."/>
            <person name="Hibbett D.S."/>
            <person name="Martin F."/>
        </authorList>
    </citation>
    <scope>NUCLEOTIDE SEQUENCE [LARGE SCALE GENOMIC DNA]</scope>
    <source>
        <strain evidence="1 2">SS14</strain>
    </source>
</reference>
<evidence type="ECO:0000313" key="1">
    <source>
        <dbReference type="EMBL" id="KIJ25882.1"/>
    </source>
</evidence>